<dbReference type="InterPro" id="IPR029056">
    <property type="entry name" value="Ribokinase-like"/>
</dbReference>
<proteinExistence type="predicted"/>
<reference evidence="1" key="2">
    <citation type="journal article" date="2021" name="PeerJ">
        <title>Extensive microbial diversity within the chicken gut microbiome revealed by metagenomics and culture.</title>
        <authorList>
            <person name="Gilroy R."/>
            <person name="Ravi A."/>
            <person name="Getino M."/>
            <person name="Pursley I."/>
            <person name="Horton D.L."/>
            <person name="Alikhan N.F."/>
            <person name="Baker D."/>
            <person name="Gharbi K."/>
            <person name="Hall N."/>
            <person name="Watson M."/>
            <person name="Adriaenssens E.M."/>
            <person name="Foster-Nyarko E."/>
            <person name="Jarju S."/>
            <person name="Secka A."/>
            <person name="Antonio M."/>
            <person name="Oren A."/>
            <person name="Chaudhuri R.R."/>
            <person name="La Ragione R."/>
            <person name="Hildebrand F."/>
            <person name="Pallen M.J."/>
        </authorList>
    </citation>
    <scope>NUCLEOTIDE SEQUENCE</scope>
    <source>
        <strain evidence="1">11167</strain>
    </source>
</reference>
<dbReference type="Gene3D" id="3.40.1190.20">
    <property type="match status" value="1"/>
</dbReference>
<dbReference type="SUPFAM" id="SSF53613">
    <property type="entry name" value="Ribokinase-like"/>
    <property type="match status" value="1"/>
</dbReference>
<evidence type="ECO:0000313" key="1">
    <source>
        <dbReference type="EMBL" id="MBO8443167.1"/>
    </source>
</evidence>
<sequence length="228" mass="24801">MLYLAGILESHIRKEGEGLVLVPGGTLYETALHIRRDIDPRVAVLAKISNDMPGRMLLESLVHERIFFDPFLVSPSRSTSLVIEDGEGGRDSYYITGSSALDVSTEEVSESLGTQSDVTTFVIVGSAIYHNSLLGAYLDSATFLNPRPRIVLYPACRAAGPIDACMMARQLSKGLIEADELVLDDYDISFLGLEDVERLAPVVHLLGDDPRPTNPVLEAAIRSWISAG</sequence>
<dbReference type="EMBL" id="JADIMU010000032">
    <property type="protein sequence ID" value="MBO8443167.1"/>
    <property type="molecule type" value="Genomic_DNA"/>
</dbReference>
<dbReference type="AlphaFoldDB" id="A0A9D9E9J4"/>
<organism evidence="1 2">
    <name type="scientific">Candidatus Aphodenecus pullistercoris</name>
    <dbReference type="NCBI Taxonomy" id="2840669"/>
    <lineage>
        <taxon>Bacteria</taxon>
        <taxon>Pseudomonadati</taxon>
        <taxon>Spirochaetota</taxon>
        <taxon>Spirochaetia</taxon>
        <taxon>Spirochaetales</taxon>
        <taxon>Candidatus Aphodenecus</taxon>
    </lineage>
</organism>
<reference evidence="1" key="1">
    <citation type="submission" date="2020-10" db="EMBL/GenBank/DDBJ databases">
        <authorList>
            <person name="Gilroy R."/>
        </authorList>
    </citation>
    <scope>NUCLEOTIDE SEQUENCE</scope>
    <source>
        <strain evidence="1">11167</strain>
    </source>
</reference>
<comment type="caution">
    <text evidence="1">The sequence shown here is derived from an EMBL/GenBank/DDBJ whole genome shotgun (WGS) entry which is preliminary data.</text>
</comment>
<accession>A0A9D9E9J4</accession>
<name>A0A9D9E9J4_9SPIR</name>
<gene>
    <name evidence="1" type="ORF">IAC42_05350</name>
</gene>
<dbReference type="Proteomes" id="UP000823633">
    <property type="component" value="Unassembled WGS sequence"/>
</dbReference>
<protein>
    <submittedName>
        <fullName evidence="1">Uncharacterized protein</fullName>
    </submittedName>
</protein>
<dbReference type="GO" id="GO:0003824">
    <property type="term" value="F:catalytic activity"/>
    <property type="evidence" value="ECO:0007669"/>
    <property type="project" value="UniProtKB-ARBA"/>
</dbReference>
<evidence type="ECO:0000313" key="2">
    <source>
        <dbReference type="Proteomes" id="UP000823633"/>
    </source>
</evidence>